<feature type="non-terminal residue" evidence="5">
    <location>
        <position position="178"/>
    </location>
</feature>
<keyword evidence="4" id="KW-0143">Chaperone</keyword>
<organism evidence="5">
    <name type="scientific">marine metagenome</name>
    <dbReference type="NCBI Taxonomy" id="408172"/>
    <lineage>
        <taxon>unclassified sequences</taxon>
        <taxon>metagenomes</taxon>
        <taxon>ecological metagenomes</taxon>
    </lineage>
</organism>
<dbReference type="InterPro" id="IPR052029">
    <property type="entry name" value="PpiD_chaperone"/>
</dbReference>
<keyword evidence="3" id="KW-0472">Membrane</keyword>
<dbReference type="Pfam" id="PF13623">
    <property type="entry name" value="SurA_N_2"/>
    <property type="match status" value="1"/>
</dbReference>
<dbReference type="GO" id="GO:0005886">
    <property type="term" value="C:plasma membrane"/>
    <property type="evidence" value="ECO:0007669"/>
    <property type="project" value="UniProtKB-SubCell"/>
</dbReference>
<comment type="subcellular location">
    <subcellularLocation>
        <location evidence="1">Cell membrane</location>
    </subcellularLocation>
</comment>
<dbReference type="EMBL" id="UINC01121071">
    <property type="protein sequence ID" value="SVC95957.1"/>
    <property type="molecule type" value="Genomic_DNA"/>
</dbReference>
<evidence type="ECO:0008006" key="6">
    <source>
        <dbReference type="Google" id="ProtNLM"/>
    </source>
</evidence>
<keyword evidence="2" id="KW-1003">Cell membrane</keyword>
<dbReference type="InterPro" id="IPR027304">
    <property type="entry name" value="Trigger_fact/SurA_dom_sf"/>
</dbReference>
<proteinExistence type="predicted"/>
<dbReference type="Gene3D" id="1.10.4030.10">
    <property type="entry name" value="Porin chaperone SurA, peptide-binding domain"/>
    <property type="match status" value="1"/>
</dbReference>
<sequence length="178" mass="20436">MAMMTILRNRMHVVLWALLALFLLSMTVGGLVGGANIIDELLGRVNPAEAIGSVNGSKITPNQFNQAVNARMDAIRNAGTQISDQQLDRVRNEVWDSFIEERLTEQAIDKLDITVSNDEILYHLKNNPPVDIQRLFFANNEFDEKTYRQALNTPGMIDWTPIEKWMRDFYIPRFKLQQ</sequence>
<evidence type="ECO:0000256" key="1">
    <source>
        <dbReference type="ARBA" id="ARBA00004236"/>
    </source>
</evidence>
<evidence type="ECO:0000256" key="4">
    <source>
        <dbReference type="ARBA" id="ARBA00023186"/>
    </source>
</evidence>
<name>A0A382RFK7_9ZZZZ</name>
<protein>
    <recommendedName>
        <fullName evidence="6">Peptidylprolyl isomerase</fullName>
    </recommendedName>
</protein>
<reference evidence="5" key="1">
    <citation type="submission" date="2018-05" db="EMBL/GenBank/DDBJ databases">
        <authorList>
            <person name="Lanie J.A."/>
            <person name="Ng W.-L."/>
            <person name="Kazmierczak K.M."/>
            <person name="Andrzejewski T.M."/>
            <person name="Davidsen T.M."/>
            <person name="Wayne K.J."/>
            <person name="Tettelin H."/>
            <person name="Glass J.I."/>
            <person name="Rusch D."/>
            <person name="Podicherti R."/>
            <person name="Tsui H.-C.T."/>
            <person name="Winkler M.E."/>
        </authorList>
    </citation>
    <scope>NUCLEOTIDE SEQUENCE</scope>
</reference>
<evidence type="ECO:0000256" key="2">
    <source>
        <dbReference type="ARBA" id="ARBA00022475"/>
    </source>
</evidence>
<evidence type="ECO:0000313" key="5">
    <source>
        <dbReference type="EMBL" id="SVC95957.1"/>
    </source>
</evidence>
<evidence type="ECO:0000256" key="3">
    <source>
        <dbReference type="ARBA" id="ARBA00023136"/>
    </source>
</evidence>
<accession>A0A382RFK7</accession>
<dbReference type="PANTHER" id="PTHR47529:SF1">
    <property type="entry name" value="PERIPLASMIC CHAPERONE PPID"/>
    <property type="match status" value="1"/>
</dbReference>
<dbReference type="PANTHER" id="PTHR47529">
    <property type="entry name" value="PEPTIDYL-PROLYL CIS-TRANS ISOMERASE D"/>
    <property type="match status" value="1"/>
</dbReference>
<gene>
    <name evidence="5" type="ORF">METZ01_LOCUS348811</name>
</gene>
<dbReference type="SUPFAM" id="SSF109998">
    <property type="entry name" value="Triger factor/SurA peptide-binding domain-like"/>
    <property type="match status" value="1"/>
</dbReference>
<dbReference type="AlphaFoldDB" id="A0A382RFK7"/>